<protein>
    <submittedName>
        <fullName evidence="2">Uncharacterized protein</fullName>
    </submittedName>
</protein>
<evidence type="ECO:0000313" key="3">
    <source>
        <dbReference type="Proteomes" id="UP000045706"/>
    </source>
</evidence>
<sequence>QVRGQQQPLLLRPRLDQRVPQPGQCH</sequence>
<dbReference type="EMBL" id="CVQI01034558">
    <property type="protein sequence ID" value="CRK45132.1"/>
    <property type="molecule type" value="Genomic_DNA"/>
</dbReference>
<evidence type="ECO:0000313" key="2">
    <source>
        <dbReference type="EMBL" id="CRK45132.1"/>
    </source>
</evidence>
<dbReference type="AlphaFoldDB" id="A0A0G4NF67"/>
<feature type="region of interest" description="Disordered" evidence="1">
    <location>
        <begin position="1"/>
        <end position="26"/>
    </location>
</feature>
<name>A0A0G4NF67_VERLO</name>
<gene>
    <name evidence="2" type="ORF">BN1723_019659</name>
</gene>
<dbReference type="Proteomes" id="UP000045706">
    <property type="component" value="Unassembled WGS sequence"/>
</dbReference>
<accession>A0A0G4NF67</accession>
<feature type="non-terminal residue" evidence="2">
    <location>
        <position position="1"/>
    </location>
</feature>
<reference evidence="3" key="1">
    <citation type="submission" date="2015-05" db="EMBL/GenBank/DDBJ databases">
        <authorList>
            <person name="Fogelqvist Johan"/>
        </authorList>
    </citation>
    <scope>NUCLEOTIDE SEQUENCE [LARGE SCALE GENOMIC DNA]</scope>
</reference>
<evidence type="ECO:0000256" key="1">
    <source>
        <dbReference type="SAM" id="MobiDB-lite"/>
    </source>
</evidence>
<proteinExistence type="predicted"/>
<organism evidence="2 3">
    <name type="scientific">Verticillium longisporum</name>
    <name type="common">Verticillium dahliae var. longisporum</name>
    <dbReference type="NCBI Taxonomy" id="100787"/>
    <lineage>
        <taxon>Eukaryota</taxon>
        <taxon>Fungi</taxon>
        <taxon>Dikarya</taxon>
        <taxon>Ascomycota</taxon>
        <taxon>Pezizomycotina</taxon>
        <taxon>Sordariomycetes</taxon>
        <taxon>Hypocreomycetidae</taxon>
        <taxon>Glomerellales</taxon>
        <taxon>Plectosphaerellaceae</taxon>
        <taxon>Verticillium</taxon>
    </lineage>
</organism>